<keyword evidence="2" id="KW-1185">Reference proteome</keyword>
<dbReference type="Proteomes" id="UP001165960">
    <property type="component" value="Unassembled WGS sequence"/>
</dbReference>
<proteinExistence type="predicted"/>
<gene>
    <name evidence="1" type="ORF">DSO57_1031390</name>
</gene>
<sequence>MDVVKSAFPYLVDTSKATGGGEVSSLNFNIIDHNVPFKVEGIEFIPLPVEHGFHADRTPFMSLGFRFGDVSYISDASKIPESTRRKMVGSKTLILDCLRPKPYSSHFGIDQALEECAKINPDHAFFVGMSHSLDHYEFEALLKTRAPSQGSYLAPAYDGLKLTVTKSGEVTSFS</sequence>
<dbReference type="EMBL" id="QTSX02000935">
    <property type="protein sequence ID" value="KAJ9083766.1"/>
    <property type="molecule type" value="Genomic_DNA"/>
</dbReference>
<evidence type="ECO:0000313" key="2">
    <source>
        <dbReference type="Proteomes" id="UP001165960"/>
    </source>
</evidence>
<accession>A0ACC2UAG6</accession>
<comment type="caution">
    <text evidence="1">The sequence shown here is derived from an EMBL/GenBank/DDBJ whole genome shotgun (WGS) entry which is preliminary data.</text>
</comment>
<name>A0ACC2UAG6_9FUNG</name>
<reference evidence="1" key="1">
    <citation type="submission" date="2022-04" db="EMBL/GenBank/DDBJ databases">
        <title>Genome of the entomopathogenic fungus Entomophthora muscae.</title>
        <authorList>
            <person name="Elya C."/>
            <person name="Lovett B.R."/>
            <person name="Lee E."/>
            <person name="Macias A.M."/>
            <person name="Hajek A.E."/>
            <person name="De Bivort B.L."/>
            <person name="Kasson M.T."/>
            <person name="De Fine Licht H.H."/>
            <person name="Stajich J.E."/>
        </authorList>
    </citation>
    <scope>NUCLEOTIDE SEQUENCE</scope>
    <source>
        <strain evidence="1">Berkeley</strain>
    </source>
</reference>
<organism evidence="1 2">
    <name type="scientific">Entomophthora muscae</name>
    <dbReference type="NCBI Taxonomy" id="34485"/>
    <lineage>
        <taxon>Eukaryota</taxon>
        <taxon>Fungi</taxon>
        <taxon>Fungi incertae sedis</taxon>
        <taxon>Zoopagomycota</taxon>
        <taxon>Entomophthoromycotina</taxon>
        <taxon>Entomophthoromycetes</taxon>
        <taxon>Entomophthorales</taxon>
        <taxon>Entomophthoraceae</taxon>
        <taxon>Entomophthora</taxon>
    </lineage>
</organism>
<evidence type="ECO:0000313" key="1">
    <source>
        <dbReference type="EMBL" id="KAJ9083766.1"/>
    </source>
</evidence>
<protein>
    <submittedName>
        <fullName evidence="1">Uncharacterized protein</fullName>
    </submittedName>
</protein>